<reference evidence="2" key="1">
    <citation type="journal article" date="2019" name="J. Virol.">
        <title>Medusavirus, a novel large DNA virus discovered from hot spring water.</title>
        <authorList>
            <person name="Yoshikawa G."/>
            <person name="Blanc-Mathieu R."/>
            <person name="Song C."/>
            <person name="Kayama Y."/>
            <person name="Mochizuki T."/>
            <person name="Murata K."/>
            <person name="Ogata H."/>
            <person name="Takemura M."/>
        </authorList>
    </citation>
    <scope>NUCLEOTIDE SEQUENCE [LARGE SCALE GENOMIC DNA]</scope>
</reference>
<dbReference type="KEGG" id="vg:80540742"/>
<organism evidence="1 2">
    <name type="scientific">Acanthamoeba castellanii medusavirus J1</name>
    <dbReference type="NCBI Taxonomy" id="3114988"/>
    <lineage>
        <taxon>Viruses</taxon>
        <taxon>Varidnaviria</taxon>
        <taxon>Bamfordvirae</taxon>
        <taxon>Nucleocytoviricota</taxon>
        <taxon>Megaviricetes</taxon>
        <taxon>Mamonoviridae</taxon>
        <taxon>Medusavirus</taxon>
        <taxon>Medusavirus medusae</taxon>
    </lineage>
</organism>
<keyword evidence="2" id="KW-1185">Reference proteome</keyword>
<accession>A0A3T1CX31</accession>
<dbReference type="EMBL" id="AP018495">
    <property type="protein sequence ID" value="BBI30390.1"/>
    <property type="molecule type" value="Genomic_DNA"/>
</dbReference>
<evidence type="ECO:0000313" key="1">
    <source>
        <dbReference type="EMBL" id="BBI30390.1"/>
    </source>
</evidence>
<name>A0A3T1CX31_9VIRU</name>
<dbReference type="Proteomes" id="UP001161669">
    <property type="component" value="Segment"/>
</dbReference>
<proteinExistence type="predicted"/>
<protein>
    <submittedName>
        <fullName evidence="1">Uncharacterized protein</fullName>
    </submittedName>
</protein>
<sequence length="233" mass="26220">MSGPHYVPLPFFWFNDATPSLLPRCALPVTPERAPGQSLVDYHAEHADHPSIAMFMREVPCRDYAQWEALWRRHPGTKEYSYLLNTRCGCGDVESYRETIEDALDFLFAKGGDPYLLGDHLGCGDDNRIGEIILAHVASYVDIPQCPCDIEELILCFMIEVSAYCLFMMSKDDGDAPFLPAAVREVLGDDISDGAMQVVLHHLNERELAQHGSSVYVSKLHEDVIRRFAQMGQ</sequence>
<evidence type="ECO:0000313" key="2">
    <source>
        <dbReference type="Proteomes" id="UP001161669"/>
    </source>
</evidence>